<name>A0A5Q5BNG2_MYCSS</name>
<dbReference type="KEGG" id="mmc:Mmcs_3775"/>
<dbReference type="EMBL" id="CP000384">
    <property type="protein sequence ID" value="ABG09881.1"/>
    <property type="molecule type" value="Genomic_DNA"/>
</dbReference>
<evidence type="ECO:0000313" key="2">
    <source>
        <dbReference type="EMBL" id="ABG09881.1"/>
    </source>
</evidence>
<accession>A0A5Q5BNG2</accession>
<sequence>MAKRAGRVKVENGTAPPLPALREADASDMDYFVTQLEIVLPVLGVNAILVPRRSPGATAKTTHYPRCSSCATASSAWTPEPSRSTVSSPCSPAQLWSPPGTALARPRAP</sequence>
<gene>
    <name evidence="2" type="ordered locus">Mmcs_3775</name>
</gene>
<protein>
    <submittedName>
        <fullName evidence="2">Uncharacterized protein</fullName>
    </submittedName>
</protein>
<feature type="compositionally biased region" description="Polar residues" evidence="1">
    <location>
        <begin position="81"/>
        <end position="91"/>
    </location>
</feature>
<evidence type="ECO:0000256" key="1">
    <source>
        <dbReference type="SAM" id="MobiDB-lite"/>
    </source>
</evidence>
<feature type="region of interest" description="Disordered" evidence="1">
    <location>
        <begin position="1"/>
        <end position="21"/>
    </location>
</feature>
<feature type="region of interest" description="Disordered" evidence="1">
    <location>
        <begin position="75"/>
        <end position="109"/>
    </location>
</feature>
<dbReference type="AlphaFoldDB" id="A0A5Q5BNG2"/>
<reference evidence="2" key="1">
    <citation type="submission" date="2006-06" db="EMBL/GenBank/DDBJ databases">
        <title>Complete sequence of chromosome of Mycobacterium sp. MCS.</title>
        <authorList>
            <consortium name="US DOE Joint Genome Institute"/>
            <person name="Copeland A."/>
            <person name="Lucas S."/>
            <person name="Lapidus A."/>
            <person name="Barry K."/>
            <person name="Detter J.C."/>
            <person name="Glavina del Rio T."/>
            <person name="Hammon N."/>
            <person name="Israni S."/>
            <person name="Dalin E."/>
            <person name="Tice H."/>
            <person name="Pitluck S."/>
            <person name="Martinez M."/>
            <person name="Schmutz J."/>
            <person name="Larimer F."/>
            <person name="Land M."/>
            <person name="Hauser L."/>
            <person name="Kyrpides N."/>
            <person name="Kim E."/>
            <person name="Miller C.D."/>
            <person name="Hughes J.E."/>
            <person name="Anderson A.J."/>
            <person name="Sims R.C."/>
            <person name="Richardson P."/>
        </authorList>
    </citation>
    <scope>NUCLEOTIDE SEQUENCE [LARGE SCALE GENOMIC DNA]</scope>
    <source>
        <strain evidence="2">MCS</strain>
    </source>
</reference>
<organism evidence="2">
    <name type="scientific">Mycobacterium sp. (strain MCS)</name>
    <dbReference type="NCBI Taxonomy" id="164756"/>
    <lineage>
        <taxon>Bacteria</taxon>
        <taxon>Bacillati</taxon>
        <taxon>Actinomycetota</taxon>
        <taxon>Actinomycetes</taxon>
        <taxon>Mycobacteriales</taxon>
        <taxon>Mycobacteriaceae</taxon>
        <taxon>Mycobacterium</taxon>
    </lineage>
</organism>
<proteinExistence type="predicted"/>